<organism evidence="2 3">
    <name type="scientific">Cladorrhinum samala</name>
    <dbReference type="NCBI Taxonomy" id="585594"/>
    <lineage>
        <taxon>Eukaryota</taxon>
        <taxon>Fungi</taxon>
        <taxon>Dikarya</taxon>
        <taxon>Ascomycota</taxon>
        <taxon>Pezizomycotina</taxon>
        <taxon>Sordariomycetes</taxon>
        <taxon>Sordariomycetidae</taxon>
        <taxon>Sordariales</taxon>
        <taxon>Podosporaceae</taxon>
        <taxon>Cladorrhinum</taxon>
    </lineage>
</organism>
<proteinExistence type="predicted"/>
<reference evidence="2" key="2">
    <citation type="submission" date="2023-06" db="EMBL/GenBank/DDBJ databases">
        <authorList>
            <consortium name="Lawrence Berkeley National Laboratory"/>
            <person name="Mondo S.J."/>
            <person name="Hensen N."/>
            <person name="Bonometti L."/>
            <person name="Westerberg I."/>
            <person name="Brannstrom I.O."/>
            <person name="Guillou S."/>
            <person name="Cros-Aarteil S."/>
            <person name="Calhoun S."/>
            <person name="Haridas S."/>
            <person name="Kuo A."/>
            <person name="Pangilinan J."/>
            <person name="Riley R."/>
            <person name="Labutti K."/>
            <person name="Andreopoulos B."/>
            <person name="Lipzen A."/>
            <person name="Chen C."/>
            <person name="Yanf M."/>
            <person name="Daum C."/>
            <person name="Ng V."/>
            <person name="Clum A."/>
            <person name="Steindorff A."/>
            <person name="Ohm R."/>
            <person name="Martin F."/>
            <person name="Silar P."/>
            <person name="Natvig D."/>
            <person name="Lalanne C."/>
            <person name="Gautier V."/>
            <person name="Ament-Velasquez S.L."/>
            <person name="Kruys A."/>
            <person name="Hutchinson M.I."/>
            <person name="Powell A.J."/>
            <person name="Barry K."/>
            <person name="Miller A.N."/>
            <person name="Grigoriev I.V."/>
            <person name="Debuchy R."/>
            <person name="Gladieux P."/>
            <person name="Thoren M.H."/>
            <person name="Johannesson H."/>
        </authorList>
    </citation>
    <scope>NUCLEOTIDE SEQUENCE</scope>
    <source>
        <strain evidence="2">PSN324</strain>
    </source>
</reference>
<evidence type="ECO:0000313" key="3">
    <source>
        <dbReference type="Proteomes" id="UP001321749"/>
    </source>
</evidence>
<feature type="compositionally biased region" description="Acidic residues" evidence="1">
    <location>
        <begin position="359"/>
        <end position="375"/>
    </location>
</feature>
<keyword evidence="3" id="KW-1185">Reference proteome</keyword>
<feature type="region of interest" description="Disordered" evidence="1">
    <location>
        <begin position="45"/>
        <end position="72"/>
    </location>
</feature>
<gene>
    <name evidence="2" type="ORF">QBC42DRAFT_289453</name>
</gene>
<evidence type="ECO:0000313" key="2">
    <source>
        <dbReference type="EMBL" id="KAK4459527.1"/>
    </source>
</evidence>
<comment type="caution">
    <text evidence="2">The sequence shown here is derived from an EMBL/GenBank/DDBJ whole genome shotgun (WGS) entry which is preliminary data.</text>
</comment>
<protein>
    <submittedName>
        <fullName evidence="2">Uncharacterized protein</fullName>
    </submittedName>
</protein>
<evidence type="ECO:0000256" key="1">
    <source>
        <dbReference type="SAM" id="MobiDB-lite"/>
    </source>
</evidence>
<dbReference type="Proteomes" id="UP001321749">
    <property type="component" value="Unassembled WGS sequence"/>
</dbReference>
<name>A0AAV9HFA4_9PEZI</name>
<dbReference type="AlphaFoldDB" id="A0AAV9HFA4"/>
<sequence>MTEPATSGLKDDGIAHSNCDNQAAVTTAAKNEVVAVLSAPYFPSATTSTSQPAVSGNCANSPESTTATPVPTSSGEILIATLTLPKKRYKGTQFAGRIFVEENTTQFEAPLRTARRIEQQIATLDDMRLWVFADSGMNPKAARRKLRKDRKRISSGGAISTVFRALEPDDPLSSLNGQLVGRAFYLFPIINSNLGEGIALAEGIRTMRHQLESFVQRMRAAHGPEWVLDTPVHATALTDSATILRMVAGVMAVPAVKKYRELYQAVLERICQESQKLVKVAGASSVALEARWIPSHLDIESERQSVCHVLVDKLARKAVRKKRCFETVFGAEEILSVSDCIFGQLLPSFVRATWPKSEPEEEKEDETDDEEDDETFYLEKPVNPKWFPAEGSGNEVLYDLNSVAGVDSGKGKKQKR</sequence>
<dbReference type="EMBL" id="MU865034">
    <property type="protein sequence ID" value="KAK4459527.1"/>
    <property type="molecule type" value="Genomic_DNA"/>
</dbReference>
<reference evidence="2" key="1">
    <citation type="journal article" date="2023" name="Mol. Phylogenet. Evol.">
        <title>Genome-scale phylogeny and comparative genomics of the fungal order Sordariales.</title>
        <authorList>
            <person name="Hensen N."/>
            <person name="Bonometti L."/>
            <person name="Westerberg I."/>
            <person name="Brannstrom I.O."/>
            <person name="Guillou S."/>
            <person name="Cros-Aarteil S."/>
            <person name="Calhoun S."/>
            <person name="Haridas S."/>
            <person name="Kuo A."/>
            <person name="Mondo S."/>
            <person name="Pangilinan J."/>
            <person name="Riley R."/>
            <person name="LaButti K."/>
            <person name="Andreopoulos B."/>
            <person name="Lipzen A."/>
            <person name="Chen C."/>
            <person name="Yan M."/>
            <person name="Daum C."/>
            <person name="Ng V."/>
            <person name="Clum A."/>
            <person name="Steindorff A."/>
            <person name="Ohm R.A."/>
            <person name="Martin F."/>
            <person name="Silar P."/>
            <person name="Natvig D.O."/>
            <person name="Lalanne C."/>
            <person name="Gautier V."/>
            <person name="Ament-Velasquez S.L."/>
            <person name="Kruys A."/>
            <person name="Hutchinson M.I."/>
            <person name="Powell A.J."/>
            <person name="Barry K."/>
            <person name="Miller A.N."/>
            <person name="Grigoriev I.V."/>
            <person name="Debuchy R."/>
            <person name="Gladieux P."/>
            <person name="Hiltunen Thoren M."/>
            <person name="Johannesson H."/>
        </authorList>
    </citation>
    <scope>NUCLEOTIDE SEQUENCE</scope>
    <source>
        <strain evidence="2">PSN324</strain>
    </source>
</reference>
<feature type="region of interest" description="Disordered" evidence="1">
    <location>
        <begin position="356"/>
        <end position="375"/>
    </location>
</feature>
<accession>A0AAV9HFA4</accession>